<keyword evidence="3" id="KW-0687">Ribonucleoprotein</keyword>
<evidence type="ECO:0000313" key="5">
    <source>
        <dbReference type="Proteomes" id="UP000178646"/>
    </source>
</evidence>
<dbReference type="InterPro" id="IPR000529">
    <property type="entry name" value="Ribosomal_bS6"/>
</dbReference>
<evidence type="ECO:0000313" key="4">
    <source>
        <dbReference type="EMBL" id="OHA50221.1"/>
    </source>
</evidence>
<dbReference type="InterPro" id="IPR014717">
    <property type="entry name" value="Transl_elong_EF1B/ribsomal_bS6"/>
</dbReference>
<dbReference type="Proteomes" id="UP000178646">
    <property type="component" value="Unassembled WGS sequence"/>
</dbReference>
<organism evidence="4 5">
    <name type="scientific">Candidatus Terrybacteria bacterium RIFCSPHIGHO2_02_41_19</name>
    <dbReference type="NCBI Taxonomy" id="1802364"/>
    <lineage>
        <taxon>Bacteria</taxon>
        <taxon>Candidatus Terryibacteriota</taxon>
    </lineage>
</organism>
<keyword evidence="3" id="KW-0699">rRNA-binding</keyword>
<reference evidence="4 5" key="1">
    <citation type="journal article" date="2016" name="Nat. Commun.">
        <title>Thousands of microbial genomes shed light on interconnected biogeochemical processes in an aquifer system.</title>
        <authorList>
            <person name="Anantharaman K."/>
            <person name="Brown C.T."/>
            <person name="Hug L.A."/>
            <person name="Sharon I."/>
            <person name="Castelle C.J."/>
            <person name="Probst A.J."/>
            <person name="Thomas B.C."/>
            <person name="Singh A."/>
            <person name="Wilkins M.J."/>
            <person name="Karaoz U."/>
            <person name="Brodie E.L."/>
            <person name="Williams K.H."/>
            <person name="Hubbard S.S."/>
            <person name="Banfield J.F."/>
        </authorList>
    </citation>
    <scope>NUCLEOTIDE SEQUENCE [LARGE SCALE GENOMIC DNA]</scope>
</reference>
<protein>
    <recommendedName>
        <fullName evidence="2 3">Small ribosomal subunit protein bS6</fullName>
    </recommendedName>
</protein>
<evidence type="ECO:0000256" key="3">
    <source>
        <dbReference type="HAMAP-Rule" id="MF_00360"/>
    </source>
</evidence>
<dbReference type="InterPro" id="IPR020814">
    <property type="entry name" value="Ribosomal_S6_plastid/chlpt"/>
</dbReference>
<dbReference type="SUPFAM" id="SSF54995">
    <property type="entry name" value="Ribosomal protein S6"/>
    <property type="match status" value="1"/>
</dbReference>
<gene>
    <name evidence="3" type="primary">rpsF</name>
    <name evidence="4" type="ORF">A2W59_02420</name>
</gene>
<dbReference type="Pfam" id="PF01250">
    <property type="entry name" value="Ribosomal_S6"/>
    <property type="match status" value="1"/>
</dbReference>
<dbReference type="AlphaFoldDB" id="A0A1G2PRJ0"/>
<comment type="caution">
    <text evidence="4">The sequence shown here is derived from an EMBL/GenBank/DDBJ whole genome shotgun (WGS) entry which is preliminary data.</text>
</comment>
<dbReference type="GO" id="GO:0003735">
    <property type="term" value="F:structural constituent of ribosome"/>
    <property type="evidence" value="ECO:0007669"/>
    <property type="project" value="InterPro"/>
</dbReference>
<name>A0A1G2PRJ0_9BACT</name>
<keyword evidence="3" id="KW-0694">RNA-binding</keyword>
<evidence type="ECO:0000256" key="1">
    <source>
        <dbReference type="ARBA" id="ARBA00009512"/>
    </source>
</evidence>
<accession>A0A1G2PRJ0</accession>
<dbReference type="CDD" id="cd00473">
    <property type="entry name" value="bS6"/>
    <property type="match status" value="1"/>
</dbReference>
<dbReference type="GO" id="GO:0005840">
    <property type="term" value="C:ribosome"/>
    <property type="evidence" value="ECO:0007669"/>
    <property type="project" value="UniProtKB-KW"/>
</dbReference>
<dbReference type="GO" id="GO:1990904">
    <property type="term" value="C:ribonucleoprotein complex"/>
    <property type="evidence" value="ECO:0007669"/>
    <property type="project" value="UniProtKB-KW"/>
</dbReference>
<dbReference type="GO" id="GO:0006412">
    <property type="term" value="P:translation"/>
    <property type="evidence" value="ECO:0007669"/>
    <property type="project" value="UniProtKB-UniRule"/>
</dbReference>
<sequence length="146" mass="16567">MEKDNKTYEINYLMTPLILEDKVAEETAVLRKIIEDNKGFVVGEDQPKTQRLSYPIKKFDSAYYGWFKFSVGAESVDDIKNNFSKNEKILRALVTEAGKENIAQFAPRYGAGTAKPEGASSEKAEKVEIKPEQIDKKLEEILKESI</sequence>
<proteinExistence type="inferred from homology"/>
<comment type="function">
    <text evidence="3">Binds together with bS18 to 16S ribosomal RNA.</text>
</comment>
<dbReference type="Gene3D" id="3.30.70.60">
    <property type="match status" value="1"/>
</dbReference>
<comment type="similarity">
    <text evidence="1 3">Belongs to the bacterial ribosomal protein bS6 family.</text>
</comment>
<evidence type="ECO:0000256" key="2">
    <source>
        <dbReference type="ARBA" id="ARBA00035294"/>
    </source>
</evidence>
<dbReference type="GO" id="GO:0019843">
    <property type="term" value="F:rRNA binding"/>
    <property type="evidence" value="ECO:0007669"/>
    <property type="project" value="UniProtKB-UniRule"/>
</dbReference>
<dbReference type="NCBIfam" id="TIGR00166">
    <property type="entry name" value="S6"/>
    <property type="match status" value="1"/>
</dbReference>
<dbReference type="HAMAP" id="MF_00360">
    <property type="entry name" value="Ribosomal_bS6"/>
    <property type="match status" value="1"/>
</dbReference>
<dbReference type="InterPro" id="IPR035980">
    <property type="entry name" value="Ribosomal_bS6_sf"/>
</dbReference>
<keyword evidence="3 4" id="KW-0689">Ribosomal protein</keyword>
<dbReference type="EMBL" id="MHSU01000021">
    <property type="protein sequence ID" value="OHA50221.1"/>
    <property type="molecule type" value="Genomic_DNA"/>
</dbReference>